<reference evidence="1 2" key="2">
    <citation type="journal article" date="2022" name="Mol. Ecol. Resour.">
        <title>The genomes of chicory, endive, great burdock and yacon provide insights into Asteraceae paleo-polyploidization history and plant inulin production.</title>
        <authorList>
            <person name="Fan W."/>
            <person name="Wang S."/>
            <person name="Wang H."/>
            <person name="Wang A."/>
            <person name="Jiang F."/>
            <person name="Liu H."/>
            <person name="Zhao H."/>
            <person name="Xu D."/>
            <person name="Zhang Y."/>
        </authorList>
    </citation>
    <scope>NUCLEOTIDE SEQUENCE [LARGE SCALE GENOMIC DNA]</scope>
    <source>
        <strain evidence="2">cv. Niubang</strain>
    </source>
</reference>
<comment type="caution">
    <text evidence="1">The sequence shown here is derived from an EMBL/GenBank/DDBJ whole genome shotgun (WGS) entry which is preliminary data.</text>
</comment>
<sequence>MSGRHRMSESLWDKKEEKMPPAEIGRKILWQAKDLHSSVCRDSSPKWSNSEASDGMMPSSFSVRPSWEPLQGNGKVPKDDDINRGRHRTQTDPTFDEWEKQYSTRPSDGSYGLPYRGPDRGVGRSACMSRNRSGSTYRSRSRGRGKGTARGVSRSRSRGRDWESRRARSRSPFCDDRQESIEYADIRNYPRMSSRPCKDFAAGDCRKGSRCRFFHQEILNSRGGGKQLDNNMRESWSRTPDYSGDSRYNDNGNSSDRWRNMGSDGYKKDTRLDVEVKDIAKDFMEGRCHRGASCRFPHHVASGDDYHRDDRNLYDDQALRRHSNRTSRLPCKFFSAGKCNRDDCKFSHGAPESGRYDGRSHDNIWGHNLVKKNWTRNDQQSHDDLNASDFSDIAKSNFGDKNKSWSGPLWDEVESGGFDERSHVKIQGHASDDRNGTWDCPVSGDASGFSDVVNSKHNSDDNKKLWNGPSWDDVDTAGFPNAGKSNSNLDDKNRSWNGPSWNEVNASSFSNVSKPCRNSEDSKKSWNGTTRCKISALGYGAKFGNNIGGETKPWNGPLWDEVSESSYFDVGKSTGGDGTSAAMLQIGSKTSKWDGPGLNEKAVEKNEYLLPQWTSVTKGTGVGSKQISSMDDQELQLLPAGLQSHTLDGNAQHVRPQALDSRLANATTATLSEVPGASCNQKNQGQGEHDVVIVVDDSDASNANMPSEDANQQILTSGEDSIQGVHDMNSKSLSYLNGTEKSHDMLLSNCFNGPKVQLNGQVQGMFLHMDSQRQMEIQNKDGVKPLNYSEVDVPQVMKDMNETSVNSELTPQVNGLPVSLPEFSQKEQLPQVYTELNLANAIDFLKSLPNSASSGPYNDHMVFPYNQDAKPKEQHNSARSIEVSKFIKTSVPMGILSGSVRQENQMPLENFPPISTGGPNSCKLGETSVMQKKYSKSPKTKKQEPVGNPEVTDSRVGENAKQEQENISPDNSEAQGKVEEGNISNDEKAMRQFKMALVEFVKEILKPTWKEGKMSREVHKTVVKKVIDKVTSTIQGIQVPRTQGRIEQYLTYSKPKIAKLVELCLIPSTWLWTHASTMLPLAQW</sequence>
<dbReference type="EMBL" id="CM042048">
    <property type="protein sequence ID" value="KAI3758558.1"/>
    <property type="molecule type" value="Genomic_DNA"/>
</dbReference>
<proteinExistence type="predicted"/>
<keyword evidence="2" id="KW-1185">Reference proteome</keyword>
<name>A0ACB9EHQ1_ARCLA</name>
<accession>A0ACB9EHQ1</accession>
<protein>
    <submittedName>
        <fullName evidence="1">Uncharacterized protein</fullName>
    </submittedName>
</protein>
<evidence type="ECO:0000313" key="2">
    <source>
        <dbReference type="Proteomes" id="UP001055879"/>
    </source>
</evidence>
<reference evidence="2" key="1">
    <citation type="journal article" date="2022" name="Mol. Ecol. Resour.">
        <title>The genomes of chicory, endive, great burdock and yacon provide insights into Asteraceae palaeo-polyploidization history and plant inulin production.</title>
        <authorList>
            <person name="Fan W."/>
            <person name="Wang S."/>
            <person name="Wang H."/>
            <person name="Wang A."/>
            <person name="Jiang F."/>
            <person name="Liu H."/>
            <person name="Zhao H."/>
            <person name="Xu D."/>
            <person name="Zhang Y."/>
        </authorList>
    </citation>
    <scope>NUCLEOTIDE SEQUENCE [LARGE SCALE GENOMIC DNA]</scope>
    <source>
        <strain evidence="2">cv. Niubang</strain>
    </source>
</reference>
<gene>
    <name evidence="1" type="ORF">L6452_06125</name>
</gene>
<evidence type="ECO:0000313" key="1">
    <source>
        <dbReference type="EMBL" id="KAI3758558.1"/>
    </source>
</evidence>
<dbReference type="Proteomes" id="UP001055879">
    <property type="component" value="Linkage Group LG02"/>
</dbReference>
<organism evidence="1 2">
    <name type="scientific">Arctium lappa</name>
    <name type="common">Greater burdock</name>
    <name type="synonym">Lappa major</name>
    <dbReference type="NCBI Taxonomy" id="4217"/>
    <lineage>
        <taxon>Eukaryota</taxon>
        <taxon>Viridiplantae</taxon>
        <taxon>Streptophyta</taxon>
        <taxon>Embryophyta</taxon>
        <taxon>Tracheophyta</taxon>
        <taxon>Spermatophyta</taxon>
        <taxon>Magnoliopsida</taxon>
        <taxon>eudicotyledons</taxon>
        <taxon>Gunneridae</taxon>
        <taxon>Pentapetalae</taxon>
        <taxon>asterids</taxon>
        <taxon>campanulids</taxon>
        <taxon>Asterales</taxon>
        <taxon>Asteraceae</taxon>
        <taxon>Carduoideae</taxon>
        <taxon>Cardueae</taxon>
        <taxon>Arctiinae</taxon>
        <taxon>Arctium</taxon>
    </lineage>
</organism>